<feature type="domain" description="Rab-GAP TBC" evidence="2">
    <location>
        <begin position="37"/>
        <end position="337"/>
    </location>
</feature>
<dbReference type="RefSeq" id="XP_001484037.2">
    <property type="nucleotide sequence ID" value="XM_001483987.1"/>
</dbReference>
<dbReference type="PROSITE" id="PS50086">
    <property type="entry name" value="TBC_RABGAP"/>
    <property type="match status" value="1"/>
</dbReference>
<dbReference type="Gene3D" id="1.10.472.80">
    <property type="entry name" value="Ypt/Rab-GAP domain of gyp1p, domain 3"/>
    <property type="match status" value="1"/>
</dbReference>
<dbReference type="Proteomes" id="UP000001997">
    <property type="component" value="Unassembled WGS sequence"/>
</dbReference>
<reference evidence="3 4" key="1">
    <citation type="journal article" date="2009" name="Nature">
        <title>Evolution of pathogenicity and sexual reproduction in eight Candida genomes.</title>
        <authorList>
            <person name="Butler G."/>
            <person name="Rasmussen M.D."/>
            <person name="Lin M.F."/>
            <person name="Santos M.A."/>
            <person name="Sakthikumar S."/>
            <person name="Munro C.A."/>
            <person name="Rheinbay E."/>
            <person name="Grabherr M."/>
            <person name="Forche A."/>
            <person name="Reedy J.L."/>
            <person name="Agrafioti I."/>
            <person name="Arnaud M.B."/>
            <person name="Bates S."/>
            <person name="Brown A.J."/>
            <person name="Brunke S."/>
            <person name="Costanzo M.C."/>
            <person name="Fitzpatrick D.A."/>
            <person name="de Groot P.W."/>
            <person name="Harris D."/>
            <person name="Hoyer L.L."/>
            <person name="Hube B."/>
            <person name="Klis F.M."/>
            <person name="Kodira C."/>
            <person name="Lennard N."/>
            <person name="Logue M.E."/>
            <person name="Martin R."/>
            <person name="Neiman A.M."/>
            <person name="Nikolaou E."/>
            <person name="Quail M.A."/>
            <person name="Quinn J."/>
            <person name="Santos M.C."/>
            <person name="Schmitzberger F.F."/>
            <person name="Sherlock G."/>
            <person name="Shah P."/>
            <person name="Silverstein K.A."/>
            <person name="Skrzypek M.S."/>
            <person name="Soll D."/>
            <person name="Staggs R."/>
            <person name="Stansfield I."/>
            <person name="Stumpf M.P."/>
            <person name="Sudbery P.E."/>
            <person name="Srikantha T."/>
            <person name="Zeng Q."/>
            <person name="Berman J."/>
            <person name="Berriman M."/>
            <person name="Heitman J."/>
            <person name="Gow N.A."/>
            <person name="Lorenz M.C."/>
            <person name="Birren B.W."/>
            <person name="Kellis M."/>
            <person name="Cuomo C.A."/>
        </authorList>
    </citation>
    <scope>NUCLEOTIDE SEQUENCE [LARGE SCALE GENOMIC DNA]</scope>
    <source>
        <strain evidence="4">ATCC 6260 / CBS 566 / DSM 6381 / JCM 1539 / NBRC 10279 / NRRL Y-324</strain>
    </source>
</reference>
<gene>
    <name evidence="3" type="ORF">PGUG_03418</name>
</gene>
<dbReference type="STRING" id="294746.A5DJG7"/>
<dbReference type="InterPro" id="IPR000195">
    <property type="entry name" value="Rab-GAP-TBC_dom"/>
</dbReference>
<dbReference type="FunCoup" id="A5DJG7">
    <property type="interactions" value="37"/>
</dbReference>
<dbReference type="Pfam" id="PF00566">
    <property type="entry name" value="RabGAP-TBC"/>
    <property type="match status" value="1"/>
</dbReference>
<protein>
    <recommendedName>
        <fullName evidence="2">Rab-GAP TBC domain-containing protein</fullName>
    </recommendedName>
</protein>
<dbReference type="EMBL" id="CH408158">
    <property type="protein sequence ID" value="EDK39320.2"/>
    <property type="molecule type" value="Genomic_DNA"/>
</dbReference>
<dbReference type="InParanoid" id="A5DJG7"/>
<dbReference type="SUPFAM" id="SSF47923">
    <property type="entry name" value="Ypt/Rab-GAP domain of gyp1p"/>
    <property type="match status" value="2"/>
</dbReference>
<dbReference type="Gene3D" id="1.10.8.270">
    <property type="entry name" value="putative rabgap domain of human tbc1 domain family member 14 like domains"/>
    <property type="match status" value="1"/>
</dbReference>
<feature type="region of interest" description="Disordered" evidence="1">
    <location>
        <begin position="440"/>
        <end position="472"/>
    </location>
</feature>
<dbReference type="KEGG" id="pgu:PGUG_03418"/>
<dbReference type="HOGENOM" id="CLU_042943_0_0_1"/>
<dbReference type="SMART" id="SM00164">
    <property type="entry name" value="TBC"/>
    <property type="match status" value="1"/>
</dbReference>
<dbReference type="GeneID" id="5126053"/>
<name>A5DJG7_PICGU</name>
<dbReference type="OMA" id="WIIRYLR"/>
<dbReference type="GO" id="GO:0005096">
    <property type="term" value="F:GTPase activator activity"/>
    <property type="evidence" value="ECO:0007669"/>
    <property type="project" value="TreeGrafter"/>
</dbReference>
<organism evidence="3 4">
    <name type="scientific">Meyerozyma guilliermondii (strain ATCC 6260 / CBS 566 / DSM 6381 / JCM 1539 / NBRC 10279 / NRRL Y-324)</name>
    <name type="common">Yeast</name>
    <name type="synonym">Candida guilliermondii</name>
    <dbReference type="NCBI Taxonomy" id="294746"/>
    <lineage>
        <taxon>Eukaryota</taxon>
        <taxon>Fungi</taxon>
        <taxon>Dikarya</taxon>
        <taxon>Ascomycota</taxon>
        <taxon>Saccharomycotina</taxon>
        <taxon>Pichiomycetes</taxon>
        <taxon>Debaryomycetaceae</taxon>
        <taxon>Meyerozyma</taxon>
    </lineage>
</organism>
<evidence type="ECO:0000259" key="2">
    <source>
        <dbReference type="PROSITE" id="PS50086"/>
    </source>
</evidence>
<sequence length="495" mass="56768">MSHNATIANVLHTIDVYKGSVANFRKGVVENDYIPQKCRYFSRTLVWKTFLITGNLKISTWLKSLESSRVVYHELTKRTDMLVPWWKLEKDSVYFQTESVSRKTSLRRRGSSRISRGPSIKKPLERVKIENKESPLSAQPSSPSGEADHVEDYLETIIMDVERLFPGEEFFNASTPVALKAKRSLIEILYIFSKCNPHVGYKQGFHEIFGLIYMNLYKEAIEIPNTNTMTNDDYEILSLYDINYISHDLFTILNKFLISSGITTRFFQDEANLWRSIEQFNANLMKIDQLIHYNLISKLKISSELWAIRFFRLLLLRELGNDLRVTSLLWDKFVVLAGSDAGISALPDVVMFVVVVLLIRIKTDLITCDFGEALSLLLHYPIKEQLESPDAFKFIKSIHKNAVALYEIRANDKKLYQYGIQLNASANPSLKITMSFRGNSVTTGSPRNSDDSSSVSRSASKSPQQSPQDLRAEKLAFEKLRLEMRLKKKAQSIMK</sequence>
<dbReference type="AlphaFoldDB" id="A5DJG7"/>
<keyword evidence="4" id="KW-1185">Reference proteome</keyword>
<accession>A5DJG7</accession>
<dbReference type="GO" id="GO:0006886">
    <property type="term" value="P:intracellular protein transport"/>
    <property type="evidence" value="ECO:0007669"/>
    <property type="project" value="TreeGrafter"/>
</dbReference>
<evidence type="ECO:0000313" key="3">
    <source>
        <dbReference type="EMBL" id="EDK39320.2"/>
    </source>
</evidence>
<dbReference type="PANTHER" id="PTHR22957:SF27">
    <property type="entry name" value="TBC1 DOMAIN FAMILY MEMBER 13"/>
    <property type="match status" value="1"/>
</dbReference>
<proteinExistence type="predicted"/>
<dbReference type="InterPro" id="IPR035969">
    <property type="entry name" value="Rab-GAP_TBC_sf"/>
</dbReference>
<feature type="compositionally biased region" description="Low complexity" evidence="1">
    <location>
        <begin position="445"/>
        <end position="469"/>
    </location>
</feature>
<evidence type="ECO:0000313" key="4">
    <source>
        <dbReference type="Proteomes" id="UP000001997"/>
    </source>
</evidence>
<dbReference type="eggNOG" id="KOG4567">
    <property type="taxonomic scope" value="Eukaryota"/>
</dbReference>
<dbReference type="PANTHER" id="PTHR22957">
    <property type="entry name" value="TBC1 DOMAIN FAMILY MEMBER GTPASE-ACTIVATING PROTEIN"/>
    <property type="match status" value="1"/>
</dbReference>
<evidence type="ECO:0000256" key="1">
    <source>
        <dbReference type="SAM" id="MobiDB-lite"/>
    </source>
</evidence>
<dbReference type="OrthoDB" id="27140at2759"/>